<organism evidence="1 2">
    <name type="scientific">Hibiscus sabdariffa</name>
    <name type="common">roselle</name>
    <dbReference type="NCBI Taxonomy" id="183260"/>
    <lineage>
        <taxon>Eukaryota</taxon>
        <taxon>Viridiplantae</taxon>
        <taxon>Streptophyta</taxon>
        <taxon>Embryophyta</taxon>
        <taxon>Tracheophyta</taxon>
        <taxon>Spermatophyta</taxon>
        <taxon>Magnoliopsida</taxon>
        <taxon>eudicotyledons</taxon>
        <taxon>Gunneridae</taxon>
        <taxon>Pentapetalae</taxon>
        <taxon>rosids</taxon>
        <taxon>malvids</taxon>
        <taxon>Malvales</taxon>
        <taxon>Malvaceae</taxon>
        <taxon>Malvoideae</taxon>
        <taxon>Hibiscus</taxon>
    </lineage>
</organism>
<evidence type="ECO:0000313" key="1">
    <source>
        <dbReference type="EMBL" id="KAK9029731.1"/>
    </source>
</evidence>
<gene>
    <name evidence="1" type="ORF">V6N11_026834</name>
</gene>
<accession>A0ABR2SWT8</accession>
<comment type="caution">
    <text evidence="1">The sequence shown here is derived from an EMBL/GenBank/DDBJ whole genome shotgun (WGS) entry which is preliminary data.</text>
</comment>
<protein>
    <submittedName>
        <fullName evidence="1">Uncharacterized protein</fullName>
    </submittedName>
</protein>
<dbReference type="Proteomes" id="UP001396334">
    <property type="component" value="Unassembled WGS sequence"/>
</dbReference>
<sequence length="207" mass="23233">MYKHAIEVSSVVSRIETRFTASSLRKLRPVIILAVGPGFPTTCKEIKQKIIVQEVSLTGSLIMACCWEIVFHFLKAYVLKVLRHCILPIPSEQLIAKNPTTMNVKPMKVPAANAAPSPNSVTPPFVPLGKRLITMTRKFQTEERKWMHRRVMKLCHTMSMSENAMKKRAVFMLVCSHCVAASVVSRLASVAWSLFVVASDQTHLVMK</sequence>
<name>A0ABR2SWT8_9ROSI</name>
<reference evidence="1 2" key="1">
    <citation type="journal article" date="2024" name="G3 (Bethesda)">
        <title>Genome assembly of Hibiscus sabdariffa L. provides insights into metabolisms of medicinal natural products.</title>
        <authorList>
            <person name="Kim T."/>
        </authorList>
    </citation>
    <scope>NUCLEOTIDE SEQUENCE [LARGE SCALE GENOMIC DNA]</scope>
    <source>
        <strain evidence="1">TK-2024</strain>
        <tissue evidence="1">Old leaves</tissue>
    </source>
</reference>
<keyword evidence="2" id="KW-1185">Reference proteome</keyword>
<proteinExistence type="predicted"/>
<dbReference type="EMBL" id="JBBPBN010000011">
    <property type="protein sequence ID" value="KAK9029731.1"/>
    <property type="molecule type" value="Genomic_DNA"/>
</dbReference>
<evidence type="ECO:0000313" key="2">
    <source>
        <dbReference type="Proteomes" id="UP001396334"/>
    </source>
</evidence>